<keyword evidence="1" id="KW-1133">Transmembrane helix</keyword>
<keyword evidence="3" id="KW-1185">Reference proteome</keyword>
<evidence type="ECO:0000313" key="2">
    <source>
        <dbReference type="EMBL" id="MCP3427103.1"/>
    </source>
</evidence>
<reference evidence="2" key="1">
    <citation type="submission" date="2022-06" db="EMBL/GenBank/DDBJ databases">
        <title>Rothia sp. isolated from sandalwood seedling.</title>
        <authorList>
            <person name="Tuikhar N."/>
            <person name="Kirdat K."/>
            <person name="Thorat V."/>
            <person name="Swetha P."/>
            <person name="Padma S."/>
            <person name="Sundararaj R."/>
            <person name="Yadav A."/>
        </authorList>
    </citation>
    <scope>NUCLEOTIDE SEQUENCE</scope>
    <source>
        <strain evidence="2">AR01</strain>
    </source>
</reference>
<keyword evidence="1" id="KW-0472">Membrane</keyword>
<dbReference type="AlphaFoldDB" id="A0A9X2KJD2"/>
<organism evidence="2 3">
    <name type="scientific">Rothia santali</name>
    <dbReference type="NCBI Taxonomy" id="2949643"/>
    <lineage>
        <taxon>Bacteria</taxon>
        <taxon>Bacillati</taxon>
        <taxon>Actinomycetota</taxon>
        <taxon>Actinomycetes</taxon>
        <taxon>Micrococcales</taxon>
        <taxon>Micrococcaceae</taxon>
        <taxon>Rothia</taxon>
    </lineage>
</organism>
<dbReference type="EMBL" id="JANAFB010000052">
    <property type="protein sequence ID" value="MCP3427103.1"/>
    <property type="molecule type" value="Genomic_DNA"/>
</dbReference>
<evidence type="ECO:0000313" key="3">
    <source>
        <dbReference type="Proteomes" id="UP001139502"/>
    </source>
</evidence>
<evidence type="ECO:0000256" key="1">
    <source>
        <dbReference type="SAM" id="Phobius"/>
    </source>
</evidence>
<comment type="caution">
    <text evidence="2">The sequence shown here is derived from an EMBL/GenBank/DDBJ whole genome shotgun (WGS) entry which is preliminary data.</text>
</comment>
<dbReference type="RefSeq" id="WP_254168738.1">
    <property type="nucleotide sequence ID" value="NZ_JANAFB010000052.1"/>
</dbReference>
<feature type="transmembrane region" description="Helical" evidence="1">
    <location>
        <begin position="222"/>
        <end position="243"/>
    </location>
</feature>
<protein>
    <submittedName>
        <fullName evidence="2">Uncharacterized protein</fullName>
    </submittedName>
</protein>
<gene>
    <name evidence="2" type="ORF">NBM05_14055</name>
</gene>
<keyword evidence="1" id="KW-0812">Transmembrane</keyword>
<accession>A0A9X2KJD2</accession>
<feature type="transmembrane region" description="Helical" evidence="1">
    <location>
        <begin position="264"/>
        <end position="286"/>
    </location>
</feature>
<feature type="transmembrane region" description="Helical" evidence="1">
    <location>
        <begin position="298"/>
        <end position="320"/>
    </location>
</feature>
<sequence length="334" mass="34549">MGVRAAWCVLLTGALLGTSATVVLGEVAHREARDRGAGQRVGEAFAWPDHPALSDPGETLAVLEEAATETGTTVIRSVGGDAVGRPTVGHFVFPGSGETRLFAEYSLASGRWPAAGELRAATALATTDAAERPDGVVTTGVPRVLAHRYELTVAPLALAFDRVPTAGLYTLEAPDRDRRDRFLERILAHMVQAGATEVVRADLEGPPPAGGHEEGRVLASGAVPWLLGAVAVLVALAMLVRDARTVGVLRLLGYSRRLVWYRVVGRWALLAAVLGSAGGGAIAVLLPGADADLLLRTLAASGAAAGAVVLSTALGGILVIQRIHAAELMKGGLR</sequence>
<dbReference type="Proteomes" id="UP001139502">
    <property type="component" value="Unassembled WGS sequence"/>
</dbReference>
<name>A0A9X2KJD2_9MICC</name>
<proteinExistence type="predicted"/>